<evidence type="ECO:0000259" key="6">
    <source>
        <dbReference type="Pfam" id="PF01011"/>
    </source>
</evidence>
<dbReference type="SMART" id="SM00564">
    <property type="entry name" value="PQQ"/>
    <property type="match status" value="6"/>
</dbReference>
<name>A0AB39XMX7_9BRAD</name>
<feature type="domain" description="Pyrrolo-quinoline quinone repeat" evidence="6">
    <location>
        <begin position="25"/>
        <end position="604"/>
    </location>
</feature>
<dbReference type="GO" id="GO:0048038">
    <property type="term" value="F:quinone binding"/>
    <property type="evidence" value="ECO:0007669"/>
    <property type="project" value="InterPro"/>
</dbReference>
<dbReference type="InterPro" id="IPR011047">
    <property type="entry name" value="Quinoprotein_ADH-like_sf"/>
</dbReference>
<sequence>MLTRLRHLVGVVALLLLAARPCFAWESWGGDPGGSRFSPLREITPDNVGNLIRAFEFHTGDLAARPPEVMRRTKFEATPLFVEDSLILCSPFNEVIALDPGTGAQKWRYDPKIATDQRPANRYVCRGVTYWVDDKAPLDAACRSRIFMGTNDVRLIALDAKTGIPCAGFGNGGEVRLEIGMPLEWPGEFQITSPPAVGRGVIVVGSSIGDNRRVDAPSGVVRAFDARSGQPRWTFEPLKRDGIEAGHANVWAAMSIDEARGLVFLPTSSPSPDFWGGKRPGNNEHANSVVALRIETGELAWAFQTVHHDVWDYDLPAQPTLARIDTGEGQRDVVIQPTKQGFVFVLDRDTGKPLWPVEERAVPQGGAEGEKLSPTQPFPTHVPALTSQTISTDDALSFPPGLRSSSCEQQFAQARNEGLFTPPSTQGTLEFPFTGGGVNWGSAAFDPVNQILYVNTSRAAHLIKLIPRADAAGFNPPPGHDFGRQQGAPFAMSRSVVTSRLGMICVKPPWGEMVAVDLKAGKTLWRSAVGTTEDLAPLGMPLPWGTPLLSGVAITGGGLVFTGAMDAYLRAFDARSGRELWQGRLPVPGVANPMTYLWKGEQYVAIGAGGHSEAGTSIGDSVVAFRLARPGEGPSLWSRTIDRPGGRFFAGLSALALAIIALVIAGLRWRRQRRIRRDEACAAHVMRTFVHITDVTARR</sequence>
<evidence type="ECO:0000256" key="5">
    <source>
        <dbReference type="SAM" id="SignalP"/>
    </source>
</evidence>
<dbReference type="RefSeq" id="WP_369722698.1">
    <property type="nucleotide sequence ID" value="NZ_CP165734.1"/>
</dbReference>
<keyword evidence="4" id="KW-0812">Transmembrane</keyword>
<organism evidence="7">
    <name type="scientific">Bradyrhizobium sp. LLZ17</name>
    <dbReference type="NCBI Taxonomy" id="3239388"/>
    <lineage>
        <taxon>Bacteria</taxon>
        <taxon>Pseudomonadati</taxon>
        <taxon>Pseudomonadota</taxon>
        <taxon>Alphaproteobacteria</taxon>
        <taxon>Hyphomicrobiales</taxon>
        <taxon>Nitrobacteraceae</taxon>
        <taxon>Bradyrhizobium</taxon>
    </lineage>
</organism>
<dbReference type="InterPro" id="IPR017511">
    <property type="entry name" value="PQQ_mDH"/>
</dbReference>
<evidence type="ECO:0000256" key="4">
    <source>
        <dbReference type="SAM" id="Phobius"/>
    </source>
</evidence>
<dbReference type="GO" id="GO:0008876">
    <property type="term" value="F:quinoprotein glucose dehydrogenase activity"/>
    <property type="evidence" value="ECO:0007669"/>
    <property type="project" value="TreeGrafter"/>
</dbReference>
<keyword evidence="4" id="KW-1133">Transmembrane helix</keyword>
<accession>A0AB39XMX7</accession>
<feature type="chain" id="PRO_5044213456" evidence="5">
    <location>
        <begin position="25"/>
        <end position="699"/>
    </location>
</feature>
<protein>
    <submittedName>
        <fullName evidence="7">Pyrroloquinoline quinone-dependent dehydrogenase</fullName>
    </submittedName>
</protein>
<keyword evidence="5" id="KW-0732">Signal</keyword>
<feature type="signal peptide" evidence="5">
    <location>
        <begin position="1"/>
        <end position="24"/>
    </location>
</feature>
<dbReference type="PANTHER" id="PTHR32303">
    <property type="entry name" value="QUINOPROTEIN ALCOHOL DEHYDROGENASE (CYTOCHROME C)"/>
    <property type="match status" value="1"/>
</dbReference>
<evidence type="ECO:0000256" key="2">
    <source>
        <dbReference type="ARBA" id="ARBA00008156"/>
    </source>
</evidence>
<evidence type="ECO:0000256" key="3">
    <source>
        <dbReference type="ARBA" id="ARBA00023002"/>
    </source>
</evidence>
<dbReference type="InterPro" id="IPR018391">
    <property type="entry name" value="PQQ_b-propeller_rpt"/>
</dbReference>
<dbReference type="Gene3D" id="2.140.10.10">
    <property type="entry name" value="Quinoprotein alcohol dehydrogenase-like superfamily"/>
    <property type="match status" value="1"/>
</dbReference>
<dbReference type="InterPro" id="IPR002372">
    <property type="entry name" value="PQQ_rpt_dom"/>
</dbReference>
<dbReference type="PANTHER" id="PTHR32303:SF4">
    <property type="entry name" value="QUINOPROTEIN GLUCOSE DEHYDROGENASE"/>
    <property type="match status" value="1"/>
</dbReference>
<evidence type="ECO:0000256" key="1">
    <source>
        <dbReference type="ARBA" id="ARBA00001931"/>
    </source>
</evidence>
<reference evidence="7" key="1">
    <citation type="submission" date="2024-08" db="EMBL/GenBank/DDBJ databases">
        <authorList>
            <person name="Chaddad Z."/>
            <person name="Lamrabet M."/>
            <person name="Bouhnik O."/>
            <person name="Alami S."/>
            <person name="Wipf D."/>
            <person name="Courty P.E."/>
            <person name="Missbah El Idrissi M."/>
        </authorList>
    </citation>
    <scope>NUCLEOTIDE SEQUENCE</scope>
    <source>
        <strain evidence="7">LLZ17</strain>
    </source>
</reference>
<dbReference type="SUPFAM" id="SSF50998">
    <property type="entry name" value="Quinoprotein alcohol dehydrogenase-like"/>
    <property type="match status" value="1"/>
</dbReference>
<dbReference type="EMBL" id="CP165734">
    <property type="protein sequence ID" value="XDV58206.1"/>
    <property type="molecule type" value="Genomic_DNA"/>
</dbReference>
<dbReference type="AlphaFoldDB" id="A0AB39XMX7"/>
<dbReference type="GO" id="GO:0016020">
    <property type="term" value="C:membrane"/>
    <property type="evidence" value="ECO:0007669"/>
    <property type="project" value="InterPro"/>
</dbReference>
<keyword evidence="4" id="KW-0472">Membrane</keyword>
<gene>
    <name evidence="7" type="ORF">AB8Z38_01240</name>
</gene>
<comment type="cofactor">
    <cofactor evidence="1">
        <name>pyrroloquinoline quinone</name>
        <dbReference type="ChEBI" id="CHEBI:58442"/>
    </cofactor>
</comment>
<evidence type="ECO:0000313" key="7">
    <source>
        <dbReference type="EMBL" id="XDV58206.1"/>
    </source>
</evidence>
<comment type="similarity">
    <text evidence="2">Belongs to the bacterial PQQ dehydrogenase family.</text>
</comment>
<dbReference type="CDD" id="cd10280">
    <property type="entry name" value="PQQ_mGDH"/>
    <property type="match status" value="1"/>
</dbReference>
<dbReference type="Pfam" id="PF01011">
    <property type="entry name" value="PQQ"/>
    <property type="match status" value="1"/>
</dbReference>
<feature type="transmembrane region" description="Helical" evidence="4">
    <location>
        <begin position="648"/>
        <end position="667"/>
    </location>
</feature>
<keyword evidence="3" id="KW-0560">Oxidoreductase</keyword>
<proteinExistence type="inferred from homology"/>